<dbReference type="Pfam" id="PF00106">
    <property type="entry name" value="adh_short"/>
    <property type="match status" value="1"/>
</dbReference>
<dbReference type="InterPro" id="IPR020904">
    <property type="entry name" value="Sc_DH/Rdtase_CS"/>
</dbReference>
<dbReference type="PROSITE" id="PS00061">
    <property type="entry name" value="ADH_SHORT"/>
    <property type="match status" value="1"/>
</dbReference>
<evidence type="ECO:0000313" key="4">
    <source>
        <dbReference type="Proteomes" id="UP001596060"/>
    </source>
</evidence>
<keyword evidence="2" id="KW-0560">Oxidoreductase</keyword>
<gene>
    <name evidence="3" type="ORF">ACFPN9_17350</name>
</gene>
<dbReference type="Proteomes" id="UP001596060">
    <property type="component" value="Unassembled WGS sequence"/>
</dbReference>
<dbReference type="Gene3D" id="3.40.50.720">
    <property type="entry name" value="NAD(P)-binding Rossmann-like Domain"/>
    <property type="match status" value="1"/>
</dbReference>
<comment type="similarity">
    <text evidence="1">Belongs to the short-chain dehydrogenases/reductases (SDR) family.</text>
</comment>
<dbReference type="EMBL" id="JBHSLU010000060">
    <property type="protein sequence ID" value="MFC5507005.1"/>
    <property type="molecule type" value="Genomic_DNA"/>
</dbReference>
<sequence length="236" mass="24508">MTDSSPIVMVTGAAGNVGRALLATLASGGHRIVAIDRQAAAIEELLAPFGGRERHLVLPDLDLFDAAACDGAIRASLARYGRIDGIAHTVGGFASAAAAEGGPELWEQMYRLNVLTTLNIFRAALPPMRAVGRGSLVAIGAGAAIKAPAGLSAYAGAKSAVHRLIESFADELKTDGIRVNAILPSIIDTPQNRAAMPDADHEAWVRPREIADAIRFLLAEDASGITGAFIPVTGRL</sequence>
<dbReference type="InterPro" id="IPR002347">
    <property type="entry name" value="SDR_fam"/>
</dbReference>
<name>A0ABW0P2S9_9HYPH</name>
<evidence type="ECO:0000313" key="3">
    <source>
        <dbReference type="EMBL" id="MFC5507005.1"/>
    </source>
</evidence>
<evidence type="ECO:0000256" key="1">
    <source>
        <dbReference type="ARBA" id="ARBA00006484"/>
    </source>
</evidence>
<accession>A0ABW0P2S9</accession>
<dbReference type="PANTHER" id="PTHR24321">
    <property type="entry name" value="DEHYDROGENASES, SHORT CHAIN"/>
    <property type="match status" value="1"/>
</dbReference>
<comment type="caution">
    <text evidence="3">The sequence shown here is derived from an EMBL/GenBank/DDBJ whole genome shotgun (WGS) entry which is preliminary data.</text>
</comment>
<proteinExistence type="inferred from homology"/>
<dbReference type="PANTHER" id="PTHR24321:SF8">
    <property type="entry name" value="ESTRADIOL 17-BETA-DEHYDROGENASE 8-RELATED"/>
    <property type="match status" value="1"/>
</dbReference>
<organism evidence="3 4">
    <name type="scientific">Bosea massiliensis</name>
    <dbReference type="NCBI Taxonomy" id="151419"/>
    <lineage>
        <taxon>Bacteria</taxon>
        <taxon>Pseudomonadati</taxon>
        <taxon>Pseudomonadota</taxon>
        <taxon>Alphaproteobacteria</taxon>
        <taxon>Hyphomicrobiales</taxon>
        <taxon>Boseaceae</taxon>
        <taxon>Bosea</taxon>
    </lineage>
</organism>
<reference evidence="4" key="1">
    <citation type="journal article" date="2019" name="Int. J. Syst. Evol. Microbiol.">
        <title>The Global Catalogue of Microorganisms (GCM) 10K type strain sequencing project: providing services to taxonomists for standard genome sequencing and annotation.</title>
        <authorList>
            <consortium name="The Broad Institute Genomics Platform"/>
            <consortium name="The Broad Institute Genome Sequencing Center for Infectious Disease"/>
            <person name="Wu L."/>
            <person name="Ma J."/>
        </authorList>
    </citation>
    <scope>NUCLEOTIDE SEQUENCE [LARGE SCALE GENOMIC DNA]</scope>
    <source>
        <strain evidence="4">CCUG 43117</strain>
    </source>
</reference>
<dbReference type="RefSeq" id="WP_066716217.1">
    <property type="nucleotide sequence ID" value="NZ_JBHSLU010000060.1"/>
</dbReference>
<dbReference type="InterPro" id="IPR036291">
    <property type="entry name" value="NAD(P)-bd_dom_sf"/>
</dbReference>
<keyword evidence="4" id="KW-1185">Reference proteome</keyword>
<evidence type="ECO:0000256" key="2">
    <source>
        <dbReference type="ARBA" id="ARBA00023002"/>
    </source>
</evidence>
<dbReference type="PRINTS" id="PR00081">
    <property type="entry name" value="GDHRDH"/>
</dbReference>
<dbReference type="SUPFAM" id="SSF51735">
    <property type="entry name" value="NAD(P)-binding Rossmann-fold domains"/>
    <property type="match status" value="1"/>
</dbReference>
<protein>
    <submittedName>
        <fullName evidence="3">SDR family NAD(P)-dependent oxidoreductase</fullName>
    </submittedName>
</protein>